<reference evidence="3" key="1">
    <citation type="submission" date="2022-07" db="EMBL/GenBank/DDBJ databases">
        <authorList>
            <person name="Li W.-J."/>
            <person name="Deng Q.-Q."/>
        </authorList>
    </citation>
    <scope>NUCLEOTIDE SEQUENCE</scope>
    <source>
        <strain evidence="3">SYSU M60031</strain>
    </source>
</reference>
<name>A0AA42BSN8_9BACI</name>
<dbReference type="Gene3D" id="3.40.710.10">
    <property type="entry name" value="DD-peptidase/beta-lactamase superfamily"/>
    <property type="match status" value="1"/>
</dbReference>
<comment type="caution">
    <text evidence="3">The sequence shown here is derived from an EMBL/GenBank/DDBJ whole genome shotgun (WGS) entry which is preliminary data.</text>
</comment>
<organism evidence="3 4">
    <name type="scientific">Ectobacillus ponti</name>
    <dbReference type="NCBI Taxonomy" id="2961894"/>
    <lineage>
        <taxon>Bacteria</taxon>
        <taxon>Bacillati</taxon>
        <taxon>Bacillota</taxon>
        <taxon>Bacilli</taxon>
        <taxon>Bacillales</taxon>
        <taxon>Bacillaceae</taxon>
        <taxon>Ectobacillus</taxon>
    </lineage>
</organism>
<keyword evidence="1" id="KW-0732">Signal</keyword>
<accession>A0AA42BSN8</accession>
<dbReference type="RefSeq" id="WP_254760646.1">
    <property type="nucleotide sequence ID" value="NZ_JANCLT010000014.1"/>
</dbReference>
<dbReference type="EMBL" id="JANCLT010000014">
    <property type="protein sequence ID" value="MCP8970719.1"/>
    <property type="molecule type" value="Genomic_DNA"/>
</dbReference>
<dbReference type="PANTHER" id="PTHR43283">
    <property type="entry name" value="BETA-LACTAMASE-RELATED"/>
    <property type="match status" value="1"/>
</dbReference>
<keyword evidence="4" id="KW-1185">Reference proteome</keyword>
<dbReference type="SUPFAM" id="SSF56601">
    <property type="entry name" value="beta-lactamase/transpeptidase-like"/>
    <property type="match status" value="1"/>
</dbReference>
<dbReference type="Pfam" id="PF00144">
    <property type="entry name" value="Beta-lactamase"/>
    <property type="match status" value="1"/>
</dbReference>
<feature type="chain" id="PRO_5041408246" evidence="1">
    <location>
        <begin position="21"/>
        <end position="422"/>
    </location>
</feature>
<dbReference type="InterPro" id="IPR001466">
    <property type="entry name" value="Beta-lactam-related"/>
</dbReference>
<dbReference type="InterPro" id="IPR012338">
    <property type="entry name" value="Beta-lactam/transpept-like"/>
</dbReference>
<feature type="signal peptide" evidence="1">
    <location>
        <begin position="1"/>
        <end position="20"/>
    </location>
</feature>
<protein>
    <submittedName>
        <fullName evidence="3">Beta-lactamase family protein</fullName>
    </submittedName>
</protein>
<dbReference type="Proteomes" id="UP001156102">
    <property type="component" value="Unassembled WGS sequence"/>
</dbReference>
<sequence>MKKKRLILLSAMLAVCTSCSQLPGSSSSSAEISKSSTSAAGINWLQPNQMRPAMLHMKDMTTTKEVKRGAALTVPFLYQPLSLQRLPVQDEQGNTVPLEELLRSADTDGFLVLHEGKIVYETYFHDMKSSDLHGMASVSKVFTGLLVSLLTGEKKLSLSASAAEYVPELRGTPFGKATLQQLLDMQVSAMYPTHGFQQEGLANQDAQLYLASHQLPRPFGYEGPDSILGMLREARETDSPGAAFAYNNGSTETLAAVLRRVTGRSLSDLVSTRIWRKLGAEQDAMYVTDPTGAEQASAGFNATLRDMGRFGQMMLRNGSYHSKRVIPAAVVQEIRQHGDQEIFSRSTAAAKRPDYSYHNQWWLTNNEHGAFEVMGSYGQRLYIDPAAEMVIVQFSSRAIERAETDAAMVEAYRQITGALLKS</sequence>
<evidence type="ECO:0000256" key="1">
    <source>
        <dbReference type="SAM" id="SignalP"/>
    </source>
</evidence>
<evidence type="ECO:0000313" key="3">
    <source>
        <dbReference type="EMBL" id="MCP8970719.1"/>
    </source>
</evidence>
<feature type="domain" description="Beta-lactamase-related" evidence="2">
    <location>
        <begin position="110"/>
        <end position="400"/>
    </location>
</feature>
<proteinExistence type="predicted"/>
<dbReference type="PANTHER" id="PTHR43283:SF7">
    <property type="entry name" value="BETA-LACTAMASE-RELATED DOMAIN-CONTAINING PROTEIN"/>
    <property type="match status" value="1"/>
</dbReference>
<evidence type="ECO:0000259" key="2">
    <source>
        <dbReference type="Pfam" id="PF00144"/>
    </source>
</evidence>
<evidence type="ECO:0000313" key="4">
    <source>
        <dbReference type="Proteomes" id="UP001156102"/>
    </source>
</evidence>
<gene>
    <name evidence="3" type="ORF">NK662_19565</name>
</gene>
<dbReference type="AlphaFoldDB" id="A0AA42BSN8"/>
<dbReference type="InterPro" id="IPR050789">
    <property type="entry name" value="Diverse_Enzym_Activities"/>
</dbReference>